<dbReference type="NCBIfam" id="NF004363">
    <property type="entry name" value="PRK05738.2-4"/>
    <property type="match status" value="1"/>
</dbReference>
<feature type="compositionally biased region" description="Basic and acidic residues" evidence="7">
    <location>
        <begin position="11"/>
        <end position="20"/>
    </location>
</feature>
<dbReference type="InterPro" id="IPR013025">
    <property type="entry name" value="Ribosomal_uL23-like"/>
</dbReference>
<dbReference type="GO" id="GO:1990904">
    <property type="term" value="C:ribonucleoprotein complex"/>
    <property type="evidence" value="ECO:0007669"/>
    <property type="project" value="UniProtKB-KW"/>
</dbReference>
<comment type="similarity">
    <text evidence="1 6">Belongs to the universal ribosomal protein uL23 family.</text>
</comment>
<feature type="region of interest" description="Disordered" evidence="7">
    <location>
        <begin position="1"/>
        <end position="79"/>
    </location>
</feature>
<feature type="compositionally biased region" description="Basic and acidic residues" evidence="7">
    <location>
        <begin position="32"/>
        <end position="69"/>
    </location>
</feature>
<dbReference type="AlphaFoldDB" id="A0A2H0W202"/>
<dbReference type="SUPFAM" id="SSF54189">
    <property type="entry name" value="Ribosomal proteins S24e, L23 and L15e"/>
    <property type="match status" value="1"/>
</dbReference>
<evidence type="ECO:0000256" key="2">
    <source>
        <dbReference type="ARBA" id="ARBA00022730"/>
    </source>
</evidence>
<keyword evidence="4 6" id="KW-0689">Ribosomal protein</keyword>
<evidence type="ECO:0000256" key="4">
    <source>
        <dbReference type="ARBA" id="ARBA00022980"/>
    </source>
</evidence>
<evidence type="ECO:0000256" key="3">
    <source>
        <dbReference type="ARBA" id="ARBA00022884"/>
    </source>
</evidence>
<dbReference type="GO" id="GO:0006412">
    <property type="term" value="P:translation"/>
    <property type="evidence" value="ECO:0007669"/>
    <property type="project" value="UniProtKB-UniRule"/>
</dbReference>
<evidence type="ECO:0000313" key="8">
    <source>
        <dbReference type="EMBL" id="PIS05405.1"/>
    </source>
</evidence>
<dbReference type="InterPro" id="IPR012678">
    <property type="entry name" value="Ribosomal_uL23/eL15/eS24_sf"/>
</dbReference>
<evidence type="ECO:0000256" key="6">
    <source>
        <dbReference type="HAMAP-Rule" id="MF_01369"/>
    </source>
</evidence>
<evidence type="ECO:0000256" key="7">
    <source>
        <dbReference type="SAM" id="MobiDB-lite"/>
    </source>
</evidence>
<dbReference type="Gene3D" id="3.30.70.330">
    <property type="match status" value="1"/>
</dbReference>
<gene>
    <name evidence="6" type="primary">rplW</name>
    <name evidence="8" type="ORF">COT81_01335</name>
</gene>
<dbReference type="GO" id="GO:0005840">
    <property type="term" value="C:ribosome"/>
    <property type="evidence" value="ECO:0007669"/>
    <property type="project" value="UniProtKB-KW"/>
</dbReference>
<evidence type="ECO:0000256" key="1">
    <source>
        <dbReference type="ARBA" id="ARBA00006700"/>
    </source>
</evidence>
<comment type="subunit">
    <text evidence="6">Part of the 50S ribosomal subunit. Contacts protein L29, and trigger factor when it is bound to the ribosome.</text>
</comment>
<proteinExistence type="inferred from homology"/>
<organism evidence="8 9">
    <name type="scientific">Candidatus Buchananbacteria bacterium CG10_big_fil_rev_8_21_14_0_10_42_9</name>
    <dbReference type="NCBI Taxonomy" id="1974526"/>
    <lineage>
        <taxon>Bacteria</taxon>
        <taxon>Candidatus Buchananiibacteriota</taxon>
    </lineage>
</organism>
<comment type="function">
    <text evidence="6">One of the early assembly proteins it binds 23S rRNA. One of the proteins that surrounds the polypeptide exit tunnel on the outside of the ribosome. Forms the main docking site for trigger factor binding to the ribosome.</text>
</comment>
<dbReference type="FunFam" id="3.30.70.330:FF:000001">
    <property type="entry name" value="50S ribosomal protein L23"/>
    <property type="match status" value="1"/>
</dbReference>
<evidence type="ECO:0000256" key="5">
    <source>
        <dbReference type="ARBA" id="ARBA00023274"/>
    </source>
</evidence>
<dbReference type="HAMAP" id="MF_01369_B">
    <property type="entry name" value="Ribosomal_uL23_B"/>
    <property type="match status" value="1"/>
</dbReference>
<dbReference type="EMBL" id="PEZZ01000007">
    <property type="protein sequence ID" value="PIS05405.1"/>
    <property type="molecule type" value="Genomic_DNA"/>
</dbReference>
<dbReference type="Pfam" id="PF00276">
    <property type="entry name" value="Ribosomal_L23"/>
    <property type="match status" value="1"/>
</dbReference>
<dbReference type="Proteomes" id="UP000230935">
    <property type="component" value="Unassembled WGS sequence"/>
</dbReference>
<reference evidence="9" key="1">
    <citation type="submission" date="2017-09" db="EMBL/GenBank/DDBJ databases">
        <title>Depth-based differentiation of microbial function through sediment-hosted aquifers and enrichment of novel symbionts in the deep terrestrial subsurface.</title>
        <authorList>
            <person name="Probst A.J."/>
            <person name="Ladd B."/>
            <person name="Jarett J.K."/>
            <person name="Geller-Mcgrath D.E."/>
            <person name="Sieber C.M.K."/>
            <person name="Emerson J.B."/>
            <person name="Anantharaman K."/>
            <person name="Thomas B.C."/>
            <person name="Malmstrom R."/>
            <person name="Stieglmeier M."/>
            <person name="Klingl A."/>
            <person name="Woyke T."/>
            <person name="Ryan C.M."/>
            <person name="Banfield J.F."/>
        </authorList>
    </citation>
    <scope>NUCLEOTIDE SEQUENCE [LARGE SCALE GENOMIC DNA]</scope>
</reference>
<dbReference type="GO" id="GO:0003735">
    <property type="term" value="F:structural constituent of ribosome"/>
    <property type="evidence" value="ECO:0007669"/>
    <property type="project" value="InterPro"/>
</dbReference>
<dbReference type="GO" id="GO:0019843">
    <property type="term" value="F:rRNA binding"/>
    <property type="evidence" value="ECO:0007669"/>
    <property type="project" value="UniProtKB-UniRule"/>
</dbReference>
<comment type="caution">
    <text evidence="8">The sequence shown here is derived from an EMBL/GenBank/DDBJ whole genome shotgun (WGS) entry which is preliminary data.</text>
</comment>
<dbReference type="InterPro" id="IPR012677">
    <property type="entry name" value="Nucleotide-bd_a/b_plait_sf"/>
</dbReference>
<name>A0A2H0W202_9BACT</name>
<accession>A0A2H0W202</accession>
<keyword evidence="2 6" id="KW-0699">rRNA-binding</keyword>
<protein>
    <recommendedName>
        <fullName evidence="6">Large ribosomal subunit protein uL23</fullName>
    </recommendedName>
</protein>
<keyword evidence="5 6" id="KW-0687">Ribonucleoprotein</keyword>
<keyword evidence="3 6" id="KW-0694">RNA-binding</keyword>
<evidence type="ECO:0000313" key="9">
    <source>
        <dbReference type="Proteomes" id="UP000230935"/>
    </source>
</evidence>
<sequence length="177" mass="19366">MGLFDKFKKKKDSDKPEAKTEALAISGKPKAGVKDEANKVEPAKKSKPKAAESKKTEVKQAAKKTEAKPAKVKKSGNQKDFEYLPGSKIIIRPVVSEKSAHLADQNKYVFAVSPKTNKVEIKKAVLSIYGVEPLSVNIVALKGKKKGFGRIQGSRKDWKKAVVTLKKGDTIEVYEGV</sequence>